<dbReference type="Proteomes" id="UP000007264">
    <property type="component" value="Unassembled WGS sequence"/>
</dbReference>
<dbReference type="Gene3D" id="3.40.50.150">
    <property type="entry name" value="Vaccinia Virus protein VP39"/>
    <property type="match status" value="1"/>
</dbReference>
<feature type="compositionally biased region" description="Acidic residues" evidence="1">
    <location>
        <begin position="427"/>
        <end position="437"/>
    </location>
</feature>
<evidence type="ECO:0000256" key="2">
    <source>
        <dbReference type="SAM" id="SignalP"/>
    </source>
</evidence>
<dbReference type="KEGG" id="csl:COCSUDRAFT_64337"/>
<dbReference type="AlphaFoldDB" id="I0ZAM6"/>
<evidence type="ECO:0000313" key="4">
    <source>
        <dbReference type="Proteomes" id="UP000007264"/>
    </source>
</evidence>
<keyword evidence="2" id="KW-0732">Signal</keyword>
<evidence type="ECO:0008006" key="5">
    <source>
        <dbReference type="Google" id="ProtNLM"/>
    </source>
</evidence>
<dbReference type="OrthoDB" id="512550at2759"/>
<feature type="chain" id="PRO_5003637593" description="S-adenosyl-L-methionine-dependent methyltransferase" evidence="2">
    <location>
        <begin position="28"/>
        <end position="484"/>
    </location>
</feature>
<gene>
    <name evidence="3" type="ORF">COCSUDRAFT_64337</name>
</gene>
<accession>I0ZAM6</accession>
<dbReference type="InterPro" id="IPR029063">
    <property type="entry name" value="SAM-dependent_MTases_sf"/>
</dbReference>
<feature type="signal peptide" evidence="2">
    <location>
        <begin position="1"/>
        <end position="27"/>
    </location>
</feature>
<dbReference type="EMBL" id="AGSI01000001">
    <property type="protein sequence ID" value="EIE27695.1"/>
    <property type="molecule type" value="Genomic_DNA"/>
</dbReference>
<comment type="caution">
    <text evidence="3">The sequence shown here is derived from an EMBL/GenBank/DDBJ whole genome shotgun (WGS) entry which is preliminary data.</text>
</comment>
<name>I0ZAM6_COCSC</name>
<dbReference type="GeneID" id="17045710"/>
<keyword evidence="4" id="KW-1185">Reference proteome</keyword>
<dbReference type="eggNOG" id="ENOG502S4RI">
    <property type="taxonomic scope" value="Eukaryota"/>
</dbReference>
<reference evidence="3 4" key="1">
    <citation type="journal article" date="2012" name="Genome Biol.">
        <title>The genome of the polar eukaryotic microalga coccomyxa subellipsoidea reveals traits of cold adaptation.</title>
        <authorList>
            <person name="Blanc G."/>
            <person name="Agarkova I."/>
            <person name="Grimwood J."/>
            <person name="Kuo A."/>
            <person name="Brueggeman A."/>
            <person name="Dunigan D."/>
            <person name="Gurnon J."/>
            <person name="Ladunga I."/>
            <person name="Lindquist E."/>
            <person name="Lucas S."/>
            <person name="Pangilinan J."/>
            <person name="Proschold T."/>
            <person name="Salamov A."/>
            <person name="Schmutz J."/>
            <person name="Weeks D."/>
            <person name="Yamada T."/>
            <person name="Claverie J.M."/>
            <person name="Grigoriev I."/>
            <person name="Van Etten J."/>
            <person name="Lomsadze A."/>
            <person name="Borodovsky M."/>
        </authorList>
    </citation>
    <scope>NUCLEOTIDE SEQUENCE [LARGE SCALE GENOMIC DNA]</scope>
    <source>
        <strain evidence="3 4">C-169</strain>
    </source>
</reference>
<feature type="region of interest" description="Disordered" evidence="1">
    <location>
        <begin position="279"/>
        <end position="437"/>
    </location>
</feature>
<evidence type="ECO:0000313" key="3">
    <source>
        <dbReference type="EMBL" id="EIE27695.1"/>
    </source>
</evidence>
<sequence length="484" mass="51955">MHSSKGSSRALAWVCLLSCLSLSGVSATLHQASYQRPVTDDELTSPITRTIDKQFSRFAEELWRRYLTNTKVSYVENNADCAAKHRAEIESVAKGKIYVGDQEDVSVLSEIVEDAKQFSGYDIIVDDGGHKSSQMLASFKVLWQSLKSGGIYVVEDISENYIEKPFLAKGTFTDFIKNAIDVVQCRMKPNYMGPDSPVRREFMEFCAANPMDIISVECMPEACVLVKGKPRTRGLPAATPVPADKAQIAAQEEVAAVGGAEEAAADLFKPKATAEKAATAKTAVQQKGPPAAEAAAASKEADNADDEDTIVLSPAKKGKPGGKSAEQFLKADDLDDDGDVAALPKPSLSQQSDRPSWKKNFAADDEEEEEEEETFVAPTLVKPKGKPAAAAASTSKAAQSKKPAKASKAGDGGAAAKAAAMRAALPEVEEEAEEDAFEVEEAIGEDLSGEDDQDGLMEPAAEEEAFADAFTEEDEEAMRHRKFL</sequence>
<dbReference type="SUPFAM" id="SSF53335">
    <property type="entry name" value="S-adenosyl-L-methionine-dependent methyltransferases"/>
    <property type="match status" value="1"/>
</dbReference>
<proteinExistence type="predicted"/>
<feature type="compositionally biased region" description="Acidic residues" evidence="1">
    <location>
        <begin position="363"/>
        <end position="374"/>
    </location>
</feature>
<protein>
    <recommendedName>
        <fullName evidence="5">S-adenosyl-L-methionine-dependent methyltransferase</fullName>
    </recommendedName>
</protein>
<evidence type="ECO:0000256" key="1">
    <source>
        <dbReference type="SAM" id="MobiDB-lite"/>
    </source>
</evidence>
<feature type="compositionally biased region" description="Low complexity" evidence="1">
    <location>
        <begin position="386"/>
        <end position="426"/>
    </location>
</feature>
<dbReference type="RefSeq" id="XP_005652239.1">
    <property type="nucleotide sequence ID" value="XM_005652182.1"/>
</dbReference>
<organism evidence="3 4">
    <name type="scientific">Coccomyxa subellipsoidea (strain C-169)</name>
    <name type="common">Green microalga</name>
    <dbReference type="NCBI Taxonomy" id="574566"/>
    <lineage>
        <taxon>Eukaryota</taxon>
        <taxon>Viridiplantae</taxon>
        <taxon>Chlorophyta</taxon>
        <taxon>core chlorophytes</taxon>
        <taxon>Trebouxiophyceae</taxon>
        <taxon>Trebouxiophyceae incertae sedis</taxon>
        <taxon>Coccomyxaceae</taxon>
        <taxon>Coccomyxa</taxon>
        <taxon>Coccomyxa subellipsoidea</taxon>
    </lineage>
</organism>